<evidence type="ECO:0000313" key="2">
    <source>
        <dbReference type="Proteomes" id="UP000324222"/>
    </source>
</evidence>
<dbReference type="AlphaFoldDB" id="A0A5B7HXN4"/>
<reference evidence="1 2" key="1">
    <citation type="submission" date="2019-05" db="EMBL/GenBank/DDBJ databases">
        <title>Another draft genome of Portunus trituberculatus and its Hox gene families provides insights of decapod evolution.</title>
        <authorList>
            <person name="Jeong J.-H."/>
            <person name="Song I."/>
            <person name="Kim S."/>
            <person name="Choi T."/>
            <person name="Kim D."/>
            <person name="Ryu S."/>
            <person name="Kim W."/>
        </authorList>
    </citation>
    <scope>NUCLEOTIDE SEQUENCE [LARGE SCALE GENOMIC DNA]</scope>
    <source>
        <tissue evidence="1">Muscle</tissue>
    </source>
</reference>
<name>A0A5B7HXN4_PORTR</name>
<keyword evidence="2" id="KW-1185">Reference proteome</keyword>
<proteinExistence type="predicted"/>
<comment type="caution">
    <text evidence="1">The sequence shown here is derived from an EMBL/GenBank/DDBJ whole genome shotgun (WGS) entry which is preliminary data.</text>
</comment>
<accession>A0A5B7HXN4</accession>
<dbReference type="Proteomes" id="UP000324222">
    <property type="component" value="Unassembled WGS sequence"/>
</dbReference>
<evidence type="ECO:0000313" key="1">
    <source>
        <dbReference type="EMBL" id="MPC74605.1"/>
    </source>
</evidence>
<sequence length="132" mass="14889">MQSVVQNCNYILQKKQDPGQSGEVGKDLSRCGGHWHQKGSWLGPGRWGQAKLKKQEDEGTTHLMLMQEHQQAQHEECAAEAAQSQQQGAGCTWCQHQNTQRGTKCCSEKTPHSRQQELLTRRGILGNRHGTW</sequence>
<protein>
    <submittedName>
        <fullName evidence="1">Uncharacterized protein</fullName>
    </submittedName>
</protein>
<gene>
    <name evidence="1" type="ORF">E2C01_068972</name>
</gene>
<organism evidence="1 2">
    <name type="scientific">Portunus trituberculatus</name>
    <name type="common">Swimming crab</name>
    <name type="synonym">Neptunus trituberculatus</name>
    <dbReference type="NCBI Taxonomy" id="210409"/>
    <lineage>
        <taxon>Eukaryota</taxon>
        <taxon>Metazoa</taxon>
        <taxon>Ecdysozoa</taxon>
        <taxon>Arthropoda</taxon>
        <taxon>Crustacea</taxon>
        <taxon>Multicrustacea</taxon>
        <taxon>Malacostraca</taxon>
        <taxon>Eumalacostraca</taxon>
        <taxon>Eucarida</taxon>
        <taxon>Decapoda</taxon>
        <taxon>Pleocyemata</taxon>
        <taxon>Brachyura</taxon>
        <taxon>Eubrachyura</taxon>
        <taxon>Portunoidea</taxon>
        <taxon>Portunidae</taxon>
        <taxon>Portuninae</taxon>
        <taxon>Portunus</taxon>
    </lineage>
</organism>
<dbReference type="EMBL" id="VSRR010039281">
    <property type="protein sequence ID" value="MPC74605.1"/>
    <property type="molecule type" value="Genomic_DNA"/>
</dbReference>